<keyword evidence="1" id="KW-1133">Transmembrane helix</keyword>
<feature type="transmembrane region" description="Helical" evidence="1">
    <location>
        <begin position="134"/>
        <end position="153"/>
    </location>
</feature>
<reference evidence="2 3" key="1">
    <citation type="submission" date="2019-03" db="EMBL/GenBank/DDBJ databases">
        <title>Genomic Encyclopedia of Type Strains, Phase IV (KMG-IV): sequencing the most valuable type-strain genomes for metagenomic binning, comparative biology and taxonomic classification.</title>
        <authorList>
            <person name="Goeker M."/>
        </authorList>
    </citation>
    <scope>NUCLEOTIDE SEQUENCE [LARGE SCALE GENOMIC DNA]</scope>
    <source>
        <strain evidence="2 3">DSM 15505</strain>
    </source>
</reference>
<evidence type="ECO:0000313" key="2">
    <source>
        <dbReference type="EMBL" id="TDT37075.1"/>
    </source>
</evidence>
<comment type="caution">
    <text evidence="2">The sequence shown here is derived from an EMBL/GenBank/DDBJ whole genome shotgun (WGS) entry which is preliminary data.</text>
</comment>
<dbReference type="InterPro" id="IPR025187">
    <property type="entry name" value="DUF4112"/>
</dbReference>
<name>A0A4R7JHH6_9GAMM</name>
<evidence type="ECO:0000313" key="3">
    <source>
        <dbReference type="Proteomes" id="UP000295830"/>
    </source>
</evidence>
<dbReference type="RefSeq" id="WP_133737240.1">
    <property type="nucleotide sequence ID" value="NZ_SOAX01000008.1"/>
</dbReference>
<keyword evidence="1" id="KW-0812">Transmembrane</keyword>
<dbReference type="EMBL" id="SOAX01000008">
    <property type="protein sequence ID" value="TDT37075.1"/>
    <property type="molecule type" value="Genomic_DNA"/>
</dbReference>
<evidence type="ECO:0000256" key="1">
    <source>
        <dbReference type="SAM" id="Phobius"/>
    </source>
</evidence>
<accession>A0A4R7JHH6</accession>
<gene>
    <name evidence="2" type="ORF">DES49_3027</name>
</gene>
<dbReference type="AlphaFoldDB" id="A0A4R7JHH6"/>
<protein>
    <submittedName>
        <fullName evidence="2">Uncharacterized protein DUF4112</fullName>
    </submittedName>
</protein>
<dbReference type="Pfam" id="PF13430">
    <property type="entry name" value="DUF4112"/>
    <property type="match status" value="1"/>
</dbReference>
<keyword evidence="1" id="KW-0472">Membrane</keyword>
<keyword evidence="3" id="KW-1185">Reference proteome</keyword>
<feature type="transmembrane region" description="Helical" evidence="1">
    <location>
        <begin position="87"/>
        <end position="106"/>
    </location>
</feature>
<sequence>MIERGAISTDREHYRATLERLRRFARLTDSRFRIPFTSIRFGVGPILGVIPVVGDLAGLALSGYVILEARRVQAPGLLQLRMLGNGVVDALGGVIPFVGDVFDVWFKANDRNVELLTRYLEQQLAPPPSTGWRWLPLVIAALGTAFLIVLFLAL</sequence>
<dbReference type="OrthoDB" id="513552at2"/>
<proteinExistence type="predicted"/>
<dbReference type="PANTHER" id="PTHR35519:SF2">
    <property type="entry name" value="PH DOMAIN PROTEIN"/>
    <property type="match status" value="1"/>
</dbReference>
<organism evidence="2 3">
    <name type="scientific">Halospina denitrificans</name>
    <dbReference type="NCBI Taxonomy" id="332522"/>
    <lineage>
        <taxon>Bacteria</taxon>
        <taxon>Pseudomonadati</taxon>
        <taxon>Pseudomonadota</taxon>
        <taxon>Gammaproteobacteria</taxon>
        <taxon>Halospina</taxon>
    </lineage>
</organism>
<dbReference type="Proteomes" id="UP000295830">
    <property type="component" value="Unassembled WGS sequence"/>
</dbReference>
<dbReference type="PANTHER" id="PTHR35519">
    <property type="entry name" value="MEMBRANE PROTEINS"/>
    <property type="match status" value="1"/>
</dbReference>
<feature type="transmembrane region" description="Helical" evidence="1">
    <location>
        <begin position="46"/>
        <end position="67"/>
    </location>
</feature>